<keyword evidence="2" id="KW-1185">Reference proteome</keyword>
<gene>
    <name evidence="1" type="ORF">OCTVUL_1B000912</name>
</gene>
<sequence length="158" mass="18318">MTLVTQNIEFETGEVIFETSTDLILVRILLDSYTKFERSFMGRWDHECETYIETLKGVPRKLPPIIEVEPPSLQKTPGVTKHSFLTPDTSQWINNTRDTEKARNSEASGTRYGEHLEESWRVNAAEDKATSGCHFLYCDVRLRAVDNVESRREKCERF</sequence>
<evidence type="ECO:0000313" key="1">
    <source>
        <dbReference type="EMBL" id="CAI9732915.1"/>
    </source>
</evidence>
<organism evidence="1 2">
    <name type="scientific">Octopus vulgaris</name>
    <name type="common">Common octopus</name>
    <dbReference type="NCBI Taxonomy" id="6645"/>
    <lineage>
        <taxon>Eukaryota</taxon>
        <taxon>Metazoa</taxon>
        <taxon>Spiralia</taxon>
        <taxon>Lophotrochozoa</taxon>
        <taxon>Mollusca</taxon>
        <taxon>Cephalopoda</taxon>
        <taxon>Coleoidea</taxon>
        <taxon>Octopodiformes</taxon>
        <taxon>Octopoda</taxon>
        <taxon>Incirrata</taxon>
        <taxon>Octopodidae</taxon>
        <taxon>Octopus</taxon>
    </lineage>
</organism>
<protein>
    <submittedName>
        <fullName evidence="1">Uncharacterized protein</fullName>
    </submittedName>
</protein>
<dbReference type="Proteomes" id="UP001162480">
    <property type="component" value="Chromosome 14"/>
</dbReference>
<proteinExistence type="predicted"/>
<dbReference type="AlphaFoldDB" id="A0AA36BEG9"/>
<accession>A0AA36BEG9</accession>
<reference evidence="1" key="1">
    <citation type="submission" date="2023-08" db="EMBL/GenBank/DDBJ databases">
        <authorList>
            <person name="Alioto T."/>
            <person name="Alioto T."/>
            <person name="Gomez Garrido J."/>
        </authorList>
    </citation>
    <scope>NUCLEOTIDE SEQUENCE</scope>
</reference>
<dbReference type="EMBL" id="OX597827">
    <property type="protein sequence ID" value="CAI9732915.1"/>
    <property type="molecule type" value="Genomic_DNA"/>
</dbReference>
<name>A0AA36BEG9_OCTVU</name>
<evidence type="ECO:0000313" key="2">
    <source>
        <dbReference type="Proteomes" id="UP001162480"/>
    </source>
</evidence>